<dbReference type="Proteomes" id="UP000319894">
    <property type="component" value="Unassembled WGS sequence"/>
</dbReference>
<evidence type="ECO:0000313" key="7">
    <source>
        <dbReference type="Proteomes" id="UP000319894"/>
    </source>
</evidence>
<keyword evidence="4" id="KW-0472">Membrane</keyword>
<organism evidence="6 7">
    <name type="scientific">Haloglomus irregulare</name>
    <dbReference type="NCBI Taxonomy" id="2234134"/>
    <lineage>
        <taxon>Archaea</taxon>
        <taxon>Methanobacteriati</taxon>
        <taxon>Methanobacteriota</taxon>
        <taxon>Stenosarchaea group</taxon>
        <taxon>Halobacteria</taxon>
        <taxon>Halobacteriales</taxon>
        <taxon>Natronomonadaceae</taxon>
        <taxon>Haloglomus</taxon>
    </lineage>
</organism>
<dbReference type="AlphaFoldDB" id="A0A554NA56"/>
<keyword evidence="2" id="KW-0442">Lipid degradation</keyword>
<dbReference type="InterPro" id="IPR051406">
    <property type="entry name" value="PLD_domain"/>
</dbReference>
<keyword evidence="7" id="KW-1185">Reference proteome</keyword>
<dbReference type="SMART" id="SM00155">
    <property type="entry name" value="PLDc"/>
    <property type="match status" value="2"/>
</dbReference>
<dbReference type="PROSITE" id="PS50035">
    <property type="entry name" value="PLD"/>
    <property type="match status" value="1"/>
</dbReference>
<keyword evidence="3" id="KW-0443">Lipid metabolism</keyword>
<dbReference type="CDD" id="cd09128">
    <property type="entry name" value="PLDc_unchar1_2"/>
    <property type="match status" value="1"/>
</dbReference>
<dbReference type="GO" id="GO:0016891">
    <property type="term" value="F:RNA endonuclease activity producing 5'-phosphomonoesters, hydrolytic mechanism"/>
    <property type="evidence" value="ECO:0007669"/>
    <property type="project" value="TreeGrafter"/>
</dbReference>
<evidence type="ECO:0000313" key="6">
    <source>
        <dbReference type="EMBL" id="TSD14239.1"/>
    </source>
</evidence>
<dbReference type="GO" id="GO:0016042">
    <property type="term" value="P:lipid catabolic process"/>
    <property type="evidence" value="ECO:0007669"/>
    <property type="project" value="UniProtKB-KW"/>
</dbReference>
<keyword evidence="4" id="KW-0812">Transmembrane</keyword>
<dbReference type="SUPFAM" id="SSF56024">
    <property type="entry name" value="Phospholipase D/nuclease"/>
    <property type="match status" value="2"/>
</dbReference>
<dbReference type="InterPro" id="IPR001736">
    <property type="entry name" value="PLipase_D/transphosphatidylase"/>
</dbReference>
<evidence type="ECO:0000256" key="1">
    <source>
        <dbReference type="ARBA" id="ARBA00022801"/>
    </source>
</evidence>
<dbReference type="Gene3D" id="3.30.870.10">
    <property type="entry name" value="Endonuclease Chain A"/>
    <property type="match status" value="2"/>
</dbReference>
<evidence type="ECO:0000256" key="2">
    <source>
        <dbReference type="ARBA" id="ARBA00022963"/>
    </source>
</evidence>
<evidence type="ECO:0000256" key="4">
    <source>
        <dbReference type="SAM" id="Phobius"/>
    </source>
</evidence>
<sequence length="582" mass="61874">MSSEFPGYEGLPSRTVPARSFKWDTGTRPPVSAPRPELVVATLLALAAVVPFAPAAGGAVGPEAEFVRAVPNPVAPEDRGESVTLSAPPDSDLGRFALDDGEQRVTLPNRTVGGRVTLTTDPAAVRNRTDTAAVGTVVRTPLPALANGGEELRLLVDGVVVDSLRYRGAPKGEVYRPDTGAFRPVGATAFPVRGSQGGTARAFVLPDAPGPPVEALRSADERLLLAGYTLSSERVADALVGAAERGVRVAVLVDGAPVGGLSRREARTLDRLVTAGVTVRLVGGPRARYAFHHAKYAVTDDRAVVLTENWKPSGTGGNGSRGWGVTVRNGGTADELARTFRADFEGRGARPWAAVRADHEGYEPGDPANGSYPTRFRPRDVEVDRVRLLVAPDNAERAVIAHIDRANESVRVLQATAGGPDQPFVRALVRAARRGVAVRVLLNGAWYAREGNRAVVRALNDRAAREGLDLTAKLADPRGRYGTVHAKGLVVDGETAVLGSLNWNNHSARENREVVLALRSDGAARYFGRVFEADWRGGAWRVPAGLLVALLVALAVALWLGRRIEFEARDDGETSAPERVGW</sequence>
<dbReference type="Pfam" id="PF13091">
    <property type="entry name" value="PLDc_2"/>
    <property type="match status" value="2"/>
</dbReference>
<dbReference type="InParanoid" id="A0A554NA56"/>
<protein>
    <submittedName>
        <fullName evidence="6">Phospholipase</fullName>
    </submittedName>
</protein>
<gene>
    <name evidence="6" type="ORF">DP107_08275</name>
</gene>
<keyword evidence="4" id="KW-1133">Transmembrane helix</keyword>
<reference evidence="6 7" key="1">
    <citation type="submission" date="2018-06" db="EMBL/GenBank/DDBJ databases">
        <title>Natronomonas sp. F16-60 a new haloarchaeon isolated from a solar saltern of Isla Cristina, Huelva, Spain.</title>
        <authorList>
            <person name="Duran-Viseras A."/>
            <person name="Sanchez-Porro C."/>
            <person name="Ventosa A."/>
        </authorList>
    </citation>
    <scope>NUCLEOTIDE SEQUENCE [LARGE SCALE GENOMIC DNA]</scope>
    <source>
        <strain evidence="6 7">F16-60</strain>
    </source>
</reference>
<name>A0A554NA56_9EURY</name>
<dbReference type="InterPro" id="IPR025202">
    <property type="entry name" value="PLD-like_dom"/>
</dbReference>
<feature type="transmembrane region" description="Helical" evidence="4">
    <location>
        <begin position="540"/>
        <end position="560"/>
    </location>
</feature>
<feature type="domain" description="PLD phosphodiesterase" evidence="5">
    <location>
        <begin position="480"/>
        <end position="507"/>
    </location>
</feature>
<dbReference type="EMBL" id="QMDX01000004">
    <property type="protein sequence ID" value="TSD14239.1"/>
    <property type="molecule type" value="Genomic_DNA"/>
</dbReference>
<keyword evidence="1" id="KW-0378">Hydrolase</keyword>
<dbReference type="PANTHER" id="PTHR43856:SF1">
    <property type="entry name" value="MITOCHONDRIAL CARDIOLIPIN HYDROLASE"/>
    <property type="match status" value="1"/>
</dbReference>
<evidence type="ECO:0000256" key="3">
    <source>
        <dbReference type="ARBA" id="ARBA00023098"/>
    </source>
</evidence>
<comment type="caution">
    <text evidence="6">The sequence shown here is derived from an EMBL/GenBank/DDBJ whole genome shotgun (WGS) entry which is preliminary data.</text>
</comment>
<accession>A0A554NA56</accession>
<evidence type="ECO:0000259" key="5">
    <source>
        <dbReference type="PROSITE" id="PS50035"/>
    </source>
</evidence>
<dbReference type="PANTHER" id="PTHR43856">
    <property type="entry name" value="CARDIOLIPIN HYDROLASE"/>
    <property type="match status" value="1"/>
</dbReference>
<proteinExistence type="predicted"/>